<dbReference type="InterPro" id="IPR011342">
    <property type="entry name" value="Shikimate_DH"/>
</dbReference>
<evidence type="ECO:0000256" key="3">
    <source>
        <dbReference type="ARBA" id="ARBA00022605"/>
    </source>
</evidence>
<dbReference type="GO" id="GO:0004764">
    <property type="term" value="F:shikimate 3-dehydrogenase (NADP+) activity"/>
    <property type="evidence" value="ECO:0007669"/>
    <property type="project" value="UniProtKB-EC"/>
</dbReference>
<evidence type="ECO:0000256" key="4">
    <source>
        <dbReference type="ARBA" id="ARBA00022857"/>
    </source>
</evidence>
<dbReference type="RefSeq" id="WP_394847246.1">
    <property type="nucleotide sequence ID" value="NZ_CP089982.1"/>
</dbReference>
<feature type="binding site" evidence="8">
    <location>
        <begin position="133"/>
        <end position="137"/>
    </location>
    <ligand>
        <name>NADP(+)</name>
        <dbReference type="ChEBI" id="CHEBI:58349"/>
    </ligand>
</feature>
<keyword evidence="5 8" id="KW-0560">Oxidoreductase</keyword>
<keyword evidence="3 8" id="KW-0028">Amino-acid biosynthesis</keyword>
<feature type="binding site" evidence="8">
    <location>
        <position position="63"/>
    </location>
    <ligand>
        <name>shikimate</name>
        <dbReference type="ChEBI" id="CHEBI:36208"/>
    </ligand>
</feature>
<feature type="binding site" evidence="8">
    <location>
        <begin position="16"/>
        <end position="18"/>
    </location>
    <ligand>
        <name>shikimate</name>
        <dbReference type="ChEBI" id="CHEBI:36208"/>
    </ligand>
</feature>
<dbReference type="InterPro" id="IPR041121">
    <property type="entry name" value="SDH_C"/>
</dbReference>
<comment type="catalytic activity">
    <reaction evidence="7 8">
        <text>shikimate + NADP(+) = 3-dehydroshikimate + NADPH + H(+)</text>
        <dbReference type="Rhea" id="RHEA:17737"/>
        <dbReference type="ChEBI" id="CHEBI:15378"/>
        <dbReference type="ChEBI" id="CHEBI:16630"/>
        <dbReference type="ChEBI" id="CHEBI:36208"/>
        <dbReference type="ChEBI" id="CHEBI:57783"/>
        <dbReference type="ChEBI" id="CHEBI:58349"/>
        <dbReference type="EC" id="1.1.1.25"/>
    </reaction>
</comment>
<feature type="domain" description="SDH C-terminal" evidence="10">
    <location>
        <begin position="254"/>
        <end position="283"/>
    </location>
</feature>
<sequence>MTTRRFAVIGDPVAHSKSPRMHGAAFRALGLPHTYEAVRVGPDELEGLVRDLRAGKYDGVNVTVPHKERVLAFVDELDPSARAVGAGNTLVRQENGAVVAHNTDVPALVAELRELAPERDAEGWAEKQALVLGSGGAARAAVVALAVMGVRLITVRARSVERATTLAELVMRAGAPALLRAQPLAPSEDDGGFNVIVQTTSCGMEGAAPGEAVSGAVDWDRLAPDAVALDAVYSPPETPFLRAAFGRNLRVKNGLGMLTAQGALAFELWLGVRAPREVMRAALVS</sequence>
<dbReference type="SUPFAM" id="SSF51735">
    <property type="entry name" value="NAD(P)-binding Rossmann-fold domains"/>
    <property type="match status" value="1"/>
</dbReference>
<comment type="function">
    <text evidence="8">Involved in the biosynthesis of the chorismate, which leads to the biosynthesis of aromatic amino acids. Catalyzes the reversible NADPH linked reduction of 3-dehydroshikimate (DHSA) to yield shikimate (SA).</text>
</comment>
<reference evidence="11 12" key="1">
    <citation type="submission" date="2021-12" db="EMBL/GenBank/DDBJ databases">
        <title>Discovery of the Pendulisporaceae a myxobacterial family with distinct sporulation behavior and unique specialized metabolism.</title>
        <authorList>
            <person name="Garcia R."/>
            <person name="Popoff A."/>
            <person name="Bader C.D."/>
            <person name="Loehr J."/>
            <person name="Walesch S."/>
            <person name="Walt C."/>
            <person name="Boldt J."/>
            <person name="Bunk B."/>
            <person name="Haeckl F.J.F.P.J."/>
            <person name="Gunesch A.P."/>
            <person name="Birkelbach J."/>
            <person name="Nuebel U."/>
            <person name="Pietschmann T."/>
            <person name="Bach T."/>
            <person name="Mueller R."/>
        </authorList>
    </citation>
    <scope>NUCLEOTIDE SEQUENCE [LARGE SCALE GENOMIC DNA]</scope>
    <source>
        <strain evidence="11 12">MSr12523</strain>
    </source>
</reference>
<evidence type="ECO:0000313" key="11">
    <source>
        <dbReference type="EMBL" id="WXA96626.1"/>
    </source>
</evidence>
<evidence type="ECO:0000256" key="1">
    <source>
        <dbReference type="ARBA" id="ARBA00004871"/>
    </source>
</evidence>
<dbReference type="PANTHER" id="PTHR21089">
    <property type="entry name" value="SHIKIMATE DEHYDROGENASE"/>
    <property type="match status" value="1"/>
</dbReference>
<feature type="binding site" evidence="8">
    <location>
        <position position="231"/>
    </location>
    <ligand>
        <name>NADP(+)</name>
        <dbReference type="ChEBI" id="CHEBI:58349"/>
    </ligand>
</feature>
<evidence type="ECO:0000256" key="5">
    <source>
        <dbReference type="ARBA" id="ARBA00023002"/>
    </source>
</evidence>
<dbReference type="PANTHER" id="PTHR21089:SF1">
    <property type="entry name" value="BIFUNCTIONAL 3-DEHYDROQUINATE DEHYDRATASE_SHIKIMATE DEHYDROGENASE, CHLOROPLASTIC"/>
    <property type="match status" value="1"/>
</dbReference>
<evidence type="ECO:0000313" key="12">
    <source>
        <dbReference type="Proteomes" id="UP001379533"/>
    </source>
</evidence>
<feature type="binding site" evidence="8">
    <location>
        <position position="233"/>
    </location>
    <ligand>
        <name>shikimate</name>
        <dbReference type="ChEBI" id="CHEBI:36208"/>
    </ligand>
</feature>
<gene>
    <name evidence="8 11" type="primary">aroE</name>
    <name evidence="11" type="ORF">LZC95_07230</name>
</gene>
<feature type="active site" description="Proton acceptor" evidence="8">
    <location>
        <position position="67"/>
    </location>
</feature>
<dbReference type="EC" id="1.1.1.25" evidence="2 8"/>
<name>A0ABZ2KDE0_9BACT</name>
<dbReference type="SUPFAM" id="SSF53223">
    <property type="entry name" value="Aminoacid dehydrogenase-like, N-terminal domain"/>
    <property type="match status" value="1"/>
</dbReference>
<evidence type="ECO:0000256" key="2">
    <source>
        <dbReference type="ARBA" id="ARBA00012962"/>
    </source>
</evidence>
<dbReference type="Gene3D" id="3.40.50.10860">
    <property type="entry name" value="Leucine Dehydrogenase, chain A, domain 1"/>
    <property type="match status" value="1"/>
</dbReference>
<evidence type="ECO:0000256" key="7">
    <source>
        <dbReference type="ARBA" id="ARBA00049442"/>
    </source>
</evidence>
<keyword evidence="12" id="KW-1185">Reference proteome</keyword>
<comment type="subunit">
    <text evidence="8">Homodimer.</text>
</comment>
<protein>
    <recommendedName>
        <fullName evidence="2 8">Shikimate dehydrogenase (NADP(+))</fullName>
        <shortName evidence="8">SDH</shortName>
        <ecNumber evidence="2 8">1.1.1.25</ecNumber>
    </recommendedName>
</protein>
<dbReference type="InterPro" id="IPR013708">
    <property type="entry name" value="Shikimate_DH-bd_N"/>
</dbReference>
<dbReference type="Pfam" id="PF18317">
    <property type="entry name" value="SDH_C"/>
    <property type="match status" value="1"/>
</dbReference>
<dbReference type="NCBIfam" id="TIGR00507">
    <property type="entry name" value="aroE"/>
    <property type="match status" value="1"/>
</dbReference>
<comment type="similarity">
    <text evidence="8">Belongs to the shikimate dehydrogenase family.</text>
</comment>
<keyword evidence="6 8" id="KW-0057">Aromatic amino acid biosynthesis</keyword>
<keyword evidence="4 8" id="KW-0521">NADP</keyword>
<feature type="binding site" evidence="8">
    <location>
        <position position="88"/>
    </location>
    <ligand>
        <name>shikimate</name>
        <dbReference type="ChEBI" id="CHEBI:36208"/>
    </ligand>
</feature>
<dbReference type="InterPro" id="IPR036291">
    <property type="entry name" value="NAD(P)-bd_dom_sf"/>
</dbReference>
<dbReference type="EMBL" id="CP089982">
    <property type="protein sequence ID" value="WXA96626.1"/>
    <property type="molecule type" value="Genomic_DNA"/>
</dbReference>
<feature type="binding site" evidence="8">
    <location>
        <position position="104"/>
    </location>
    <ligand>
        <name>shikimate</name>
        <dbReference type="ChEBI" id="CHEBI:36208"/>
    </ligand>
</feature>
<dbReference type="Gene3D" id="3.40.50.720">
    <property type="entry name" value="NAD(P)-binding Rossmann-like Domain"/>
    <property type="match status" value="1"/>
</dbReference>
<feature type="binding site" evidence="8">
    <location>
        <position position="254"/>
    </location>
    <ligand>
        <name>NADP(+)</name>
        <dbReference type="ChEBI" id="CHEBI:58349"/>
    </ligand>
</feature>
<dbReference type="InterPro" id="IPR046346">
    <property type="entry name" value="Aminoacid_DH-like_N_sf"/>
</dbReference>
<evidence type="ECO:0000256" key="8">
    <source>
        <dbReference type="HAMAP-Rule" id="MF_00222"/>
    </source>
</evidence>
<evidence type="ECO:0000256" key="6">
    <source>
        <dbReference type="ARBA" id="ARBA00023141"/>
    </source>
</evidence>
<evidence type="ECO:0000259" key="9">
    <source>
        <dbReference type="Pfam" id="PF08501"/>
    </source>
</evidence>
<dbReference type="InterPro" id="IPR022893">
    <property type="entry name" value="Shikimate_DH_fam"/>
</dbReference>
<dbReference type="HAMAP" id="MF_00222">
    <property type="entry name" value="Shikimate_DH_AroE"/>
    <property type="match status" value="1"/>
</dbReference>
<organism evidence="11 12">
    <name type="scientific">Pendulispora brunnea</name>
    <dbReference type="NCBI Taxonomy" id="2905690"/>
    <lineage>
        <taxon>Bacteria</taxon>
        <taxon>Pseudomonadati</taxon>
        <taxon>Myxococcota</taxon>
        <taxon>Myxococcia</taxon>
        <taxon>Myxococcales</taxon>
        <taxon>Sorangiineae</taxon>
        <taxon>Pendulisporaceae</taxon>
        <taxon>Pendulispora</taxon>
    </lineage>
</organism>
<comment type="pathway">
    <text evidence="1 8">Metabolic intermediate biosynthesis; chorismate biosynthesis; chorismate from D-erythrose 4-phosphate and phosphoenolpyruvate: step 4/7.</text>
</comment>
<evidence type="ECO:0000259" key="10">
    <source>
        <dbReference type="Pfam" id="PF18317"/>
    </source>
</evidence>
<dbReference type="Proteomes" id="UP001379533">
    <property type="component" value="Chromosome"/>
</dbReference>
<accession>A0ABZ2KDE0</accession>
<proteinExistence type="inferred from homology"/>
<feature type="binding site" evidence="8">
    <location>
        <position position="261"/>
    </location>
    <ligand>
        <name>shikimate</name>
        <dbReference type="ChEBI" id="CHEBI:36208"/>
    </ligand>
</feature>
<feature type="domain" description="Shikimate dehydrogenase substrate binding N-terminal" evidence="9">
    <location>
        <begin position="8"/>
        <end position="90"/>
    </location>
</feature>
<comment type="caution">
    <text evidence="8">Lacks conserved residue(s) required for the propagation of feature annotation.</text>
</comment>
<dbReference type="Pfam" id="PF08501">
    <property type="entry name" value="Shikimate_dh_N"/>
    <property type="match status" value="1"/>
</dbReference>